<dbReference type="InterPro" id="IPR033764">
    <property type="entry name" value="Sdr_B"/>
</dbReference>
<sequence length="397" mass="43855">MKINSIIYFLKIFIIINIYIIKIKGTEEWKFTQPALFESVLSPMPSTRTLTWSGTDITLNITSSSGQKSPTQILGINLPTNSSTFNNVDLLSFFSNKTYASFLSQFNCKLNAPTCEEINFSENVNDVCLLLASVDGYDRVSLYGRDTTAGYAQSAFSTYNQVKPLSWGVVKKGTFNSNANASECSPIMITEKHDYFSLGCFNRVCENPNFVILKPNISINYIKICYDSYSASEFIMYSFARCSNPSLEITRQPLSIDFSIAGYAFLDSQPADGIYNPLVDSPMAGVVVELLTSSGLPVRNKLGIVLPSTTDNRGSYIFSDVARGAYRIKFTFPPQYEPTIKIKNADNYKSSKINPNFSTDLYILSNTALGVRLTTTDDIGVTTDRILPGINGGVVGI</sequence>
<reference evidence="5 6" key="1">
    <citation type="journal article" date="2005" name="Nature">
        <title>The genome of the social amoeba Dictyostelium discoideum.</title>
        <authorList>
            <consortium name="The Dictyostelium discoideum Sequencing Consortium"/>
            <person name="Eichinger L."/>
            <person name="Pachebat J.A."/>
            <person name="Glockner G."/>
            <person name="Rajandream M.A."/>
            <person name="Sucgang R."/>
            <person name="Berriman M."/>
            <person name="Song J."/>
            <person name="Olsen R."/>
            <person name="Szafranski K."/>
            <person name="Xu Q."/>
            <person name="Tunggal B."/>
            <person name="Kummerfeld S."/>
            <person name="Madera M."/>
            <person name="Konfortov B.A."/>
            <person name="Rivero F."/>
            <person name="Bankier A.T."/>
            <person name="Lehmann R."/>
            <person name="Hamlin N."/>
            <person name="Davies R."/>
            <person name="Gaudet P."/>
            <person name="Fey P."/>
            <person name="Pilcher K."/>
            <person name="Chen G."/>
            <person name="Saunders D."/>
            <person name="Sodergren E."/>
            <person name="Davis P."/>
            <person name="Kerhornou A."/>
            <person name="Nie X."/>
            <person name="Hall N."/>
            <person name="Anjard C."/>
            <person name="Hemphill L."/>
            <person name="Bason N."/>
            <person name="Farbrother P."/>
            <person name="Desany B."/>
            <person name="Just E."/>
            <person name="Morio T."/>
            <person name="Rost R."/>
            <person name="Churcher C."/>
            <person name="Cooper J."/>
            <person name="Haydock S."/>
            <person name="van Driessche N."/>
            <person name="Cronin A."/>
            <person name="Goodhead I."/>
            <person name="Muzny D."/>
            <person name="Mourier T."/>
            <person name="Pain A."/>
            <person name="Lu M."/>
            <person name="Harper D."/>
            <person name="Lindsay R."/>
            <person name="Hauser H."/>
            <person name="James K."/>
            <person name="Quiles M."/>
            <person name="Madan Babu M."/>
            <person name="Saito T."/>
            <person name="Buchrieser C."/>
            <person name="Wardroper A."/>
            <person name="Felder M."/>
            <person name="Thangavelu M."/>
            <person name="Johnson D."/>
            <person name="Knights A."/>
            <person name="Loulseged H."/>
            <person name="Mungall K."/>
            <person name="Oliver K."/>
            <person name="Price C."/>
            <person name="Quail M.A."/>
            <person name="Urushihara H."/>
            <person name="Hernandez J."/>
            <person name="Rabbinowitsch E."/>
            <person name="Steffen D."/>
            <person name="Sanders M."/>
            <person name="Ma J."/>
            <person name="Kohara Y."/>
            <person name="Sharp S."/>
            <person name="Simmonds M."/>
            <person name="Spiegler S."/>
            <person name="Tivey A."/>
            <person name="Sugano S."/>
            <person name="White B."/>
            <person name="Walker D."/>
            <person name="Woodward J."/>
            <person name="Winckler T."/>
            <person name="Tanaka Y."/>
            <person name="Shaulsky G."/>
            <person name="Schleicher M."/>
            <person name="Weinstock G."/>
            <person name="Rosenthal A."/>
            <person name="Cox E.C."/>
            <person name="Chisholm R.L."/>
            <person name="Gibbs R."/>
            <person name="Loomis W.F."/>
            <person name="Platzer M."/>
            <person name="Kay R.R."/>
            <person name="Williams J."/>
            <person name="Dear P.H."/>
            <person name="Noegel A.A."/>
            <person name="Barrell B."/>
            <person name="Kuspa A."/>
        </authorList>
    </citation>
    <scope>NUCLEOTIDE SEQUENCE [LARGE SCALE GENOMIC DNA]</scope>
    <source>
        <strain evidence="5 6">AX4</strain>
    </source>
</reference>
<keyword evidence="6" id="KW-1185">Reference proteome</keyword>
<dbReference type="AlphaFoldDB" id="Q55DL3"/>
<comment type="subcellular location">
    <subcellularLocation>
        <location evidence="1">Secreted</location>
    </subcellularLocation>
</comment>
<dbReference type="FunCoup" id="Q55DL3">
    <property type="interactions" value="131"/>
</dbReference>
<dbReference type="Proteomes" id="UP000002195">
    <property type="component" value="Unassembled WGS sequence"/>
</dbReference>
<dbReference type="OMA" id="ASEFIMY"/>
<organism evidence="5 6">
    <name type="scientific">Dictyostelium discoideum</name>
    <name type="common">Social amoeba</name>
    <dbReference type="NCBI Taxonomy" id="44689"/>
    <lineage>
        <taxon>Eukaryota</taxon>
        <taxon>Amoebozoa</taxon>
        <taxon>Evosea</taxon>
        <taxon>Eumycetozoa</taxon>
        <taxon>Dictyostelia</taxon>
        <taxon>Dictyosteliales</taxon>
        <taxon>Dictyosteliaceae</taxon>
        <taxon>Dictyostelium</taxon>
    </lineage>
</organism>
<comment type="caution">
    <text evidence="5">The sequence shown here is derived from an EMBL/GenBank/DDBJ whole genome shotgun (WGS) entry which is preliminary data.</text>
</comment>
<dbReference type="SUPFAM" id="SSF49478">
    <property type="entry name" value="Cna protein B-type domain"/>
    <property type="match status" value="1"/>
</dbReference>
<dbReference type="EMBL" id="AAFI02000005">
    <property type="protein sequence ID" value="EAL72159.1"/>
    <property type="molecule type" value="Genomic_DNA"/>
</dbReference>
<dbReference type="Gene3D" id="2.60.40.10">
    <property type="entry name" value="Immunoglobulins"/>
    <property type="match status" value="1"/>
</dbReference>
<evidence type="ECO:0000313" key="5">
    <source>
        <dbReference type="EMBL" id="EAL72159.1"/>
    </source>
</evidence>
<gene>
    <name evidence="5" type="ORF">DDB_G0269618</name>
</gene>
<evidence type="ECO:0000256" key="3">
    <source>
        <dbReference type="ARBA" id="ARBA00022729"/>
    </source>
</evidence>
<name>Q55DL3_DICDI</name>
<evidence type="ECO:0000313" key="6">
    <source>
        <dbReference type="Proteomes" id="UP000002195"/>
    </source>
</evidence>
<dbReference type="GO" id="GO:0005576">
    <property type="term" value="C:extracellular region"/>
    <property type="evidence" value="ECO:0007669"/>
    <property type="project" value="UniProtKB-SubCell"/>
</dbReference>
<accession>Q55DL3</accession>
<dbReference type="eggNOG" id="ENOG502RCH2">
    <property type="taxonomic scope" value="Eukaryota"/>
</dbReference>
<proteinExistence type="predicted"/>
<dbReference type="VEuPathDB" id="AmoebaDB:DDB_G0269618"/>
<evidence type="ECO:0000256" key="2">
    <source>
        <dbReference type="ARBA" id="ARBA00022525"/>
    </source>
</evidence>
<dbReference type="InParanoid" id="Q55DL3"/>
<dbReference type="PaxDb" id="44689-DDB0190405"/>
<evidence type="ECO:0000259" key="4">
    <source>
        <dbReference type="Pfam" id="PF17210"/>
    </source>
</evidence>
<keyword evidence="2" id="KW-0964">Secreted</keyword>
<feature type="domain" description="SD-repeat containing protein B" evidence="4">
    <location>
        <begin position="263"/>
        <end position="357"/>
    </location>
</feature>
<evidence type="ECO:0000256" key="1">
    <source>
        <dbReference type="ARBA" id="ARBA00004613"/>
    </source>
</evidence>
<dbReference type="KEGG" id="ddi:DDB_G0269618"/>
<dbReference type="Pfam" id="PF17210">
    <property type="entry name" value="SdrD_B"/>
    <property type="match status" value="1"/>
</dbReference>
<dbReference type="InterPro" id="IPR013783">
    <property type="entry name" value="Ig-like_fold"/>
</dbReference>
<dbReference type="dictyBase" id="DDB_G0269618"/>
<dbReference type="GeneID" id="8617067"/>
<protein>
    <recommendedName>
        <fullName evidence="4">SD-repeat containing protein B domain-containing protein</fullName>
    </recommendedName>
</protein>
<dbReference type="HOGENOM" id="CLU_695262_0_0_1"/>
<keyword evidence="3" id="KW-0732">Signal</keyword>
<dbReference type="RefSeq" id="XP_646118.1">
    <property type="nucleotide sequence ID" value="XM_641026.1"/>
</dbReference>